<reference evidence="1 2" key="1">
    <citation type="submission" date="2016-11" db="EMBL/GenBank/DDBJ databases">
        <title>The macronuclear genome of Stentor coeruleus: a giant cell with tiny introns.</title>
        <authorList>
            <person name="Slabodnick M."/>
            <person name="Ruby J.G."/>
            <person name="Reiff S.B."/>
            <person name="Swart E.C."/>
            <person name="Gosai S."/>
            <person name="Prabakaran S."/>
            <person name="Witkowska E."/>
            <person name="Larue G.E."/>
            <person name="Fisher S."/>
            <person name="Freeman R.M."/>
            <person name="Gunawardena J."/>
            <person name="Chu W."/>
            <person name="Stover N.A."/>
            <person name="Gregory B.D."/>
            <person name="Nowacki M."/>
            <person name="Derisi J."/>
            <person name="Roy S.W."/>
            <person name="Marshall W.F."/>
            <person name="Sood P."/>
        </authorList>
    </citation>
    <scope>NUCLEOTIDE SEQUENCE [LARGE SCALE GENOMIC DNA]</scope>
    <source>
        <strain evidence="1">WM001</strain>
    </source>
</reference>
<sequence length="110" mass="12648">MALRVKENDFVSADRDWRSLISNELNGAKQWEEDWGFLASGNIMINETIDEKIKKLESKLKESQGITMKTTSKIYGKGTSLEMYPVREHNIVKNKDLKSCDRKPKGKKKA</sequence>
<evidence type="ECO:0000313" key="2">
    <source>
        <dbReference type="Proteomes" id="UP000187209"/>
    </source>
</evidence>
<evidence type="ECO:0000313" key="1">
    <source>
        <dbReference type="EMBL" id="OMJ65473.1"/>
    </source>
</evidence>
<protein>
    <submittedName>
        <fullName evidence="1">Uncharacterized protein</fullName>
    </submittedName>
</protein>
<dbReference type="AlphaFoldDB" id="A0A1R2ALR1"/>
<proteinExistence type="predicted"/>
<dbReference type="OrthoDB" id="283176at2759"/>
<keyword evidence="2" id="KW-1185">Reference proteome</keyword>
<name>A0A1R2ALR1_9CILI</name>
<dbReference type="Proteomes" id="UP000187209">
    <property type="component" value="Unassembled WGS sequence"/>
</dbReference>
<dbReference type="InterPro" id="IPR020339">
    <property type="entry name" value="C20orf85-like"/>
</dbReference>
<dbReference type="Pfam" id="PF14945">
    <property type="entry name" value="LLC1"/>
    <property type="match status" value="1"/>
</dbReference>
<organism evidence="1 2">
    <name type="scientific">Stentor coeruleus</name>
    <dbReference type="NCBI Taxonomy" id="5963"/>
    <lineage>
        <taxon>Eukaryota</taxon>
        <taxon>Sar</taxon>
        <taxon>Alveolata</taxon>
        <taxon>Ciliophora</taxon>
        <taxon>Postciliodesmatophora</taxon>
        <taxon>Heterotrichea</taxon>
        <taxon>Heterotrichida</taxon>
        <taxon>Stentoridae</taxon>
        <taxon>Stentor</taxon>
    </lineage>
</organism>
<gene>
    <name evidence="1" type="ORF">SteCoe_38152</name>
</gene>
<comment type="caution">
    <text evidence="1">The sequence shown here is derived from an EMBL/GenBank/DDBJ whole genome shotgun (WGS) entry which is preliminary data.</text>
</comment>
<accession>A0A1R2ALR1</accession>
<dbReference type="EMBL" id="MPUH01002117">
    <property type="protein sequence ID" value="OMJ65473.1"/>
    <property type="molecule type" value="Genomic_DNA"/>
</dbReference>